<evidence type="ECO:0000313" key="2">
    <source>
        <dbReference type="EMBL" id="MFH4979117.1"/>
    </source>
</evidence>
<dbReference type="Proteomes" id="UP001608902">
    <property type="component" value="Unassembled WGS sequence"/>
</dbReference>
<comment type="caution">
    <text evidence="2">The sequence shown here is derived from an EMBL/GenBank/DDBJ whole genome shotgun (WGS) entry which is preliminary data.</text>
</comment>
<dbReference type="AlphaFoldDB" id="A0ABD6ERD2"/>
<feature type="region of interest" description="Disordered" evidence="1">
    <location>
        <begin position="83"/>
        <end position="122"/>
    </location>
</feature>
<organism evidence="2 3">
    <name type="scientific">Gnathostoma spinigerum</name>
    <dbReference type="NCBI Taxonomy" id="75299"/>
    <lineage>
        <taxon>Eukaryota</taxon>
        <taxon>Metazoa</taxon>
        <taxon>Ecdysozoa</taxon>
        <taxon>Nematoda</taxon>
        <taxon>Chromadorea</taxon>
        <taxon>Rhabditida</taxon>
        <taxon>Spirurina</taxon>
        <taxon>Gnathostomatomorpha</taxon>
        <taxon>Gnathostomatoidea</taxon>
        <taxon>Gnathostomatidae</taxon>
        <taxon>Gnathostoma</taxon>
    </lineage>
</organism>
<feature type="compositionally biased region" description="Polar residues" evidence="1">
    <location>
        <begin position="83"/>
        <end position="93"/>
    </location>
</feature>
<keyword evidence="3" id="KW-1185">Reference proteome</keyword>
<accession>A0ABD6ERD2</accession>
<name>A0ABD6ERD2_9BILA</name>
<proteinExistence type="predicted"/>
<feature type="compositionally biased region" description="Basic and acidic residues" evidence="1">
    <location>
        <begin position="94"/>
        <end position="108"/>
    </location>
</feature>
<evidence type="ECO:0000313" key="3">
    <source>
        <dbReference type="Proteomes" id="UP001608902"/>
    </source>
</evidence>
<sequence length="224" mass="25121">MVCRYVVVRNGGHGLQYSHIPLRLRITRRAISRSTTPHVGTMRLPLVVVLIIQLTTTIGEPSNYHSFANTVFDLDTNLQFEEQTAGQDSVEQTEGQREKNPEFLENRKNQGNPESIGDLGELDMGNQETTELNSHKDSDDGIQKSASLQTIDDRGSSNVIGVLPSRVVDFKATDERTYNDEESSDAEVLMRPSRPIASKSSQNPPRICAYLIPWIFCLYVLNEI</sequence>
<protein>
    <submittedName>
        <fullName evidence="2">Uncharacterized protein</fullName>
    </submittedName>
</protein>
<reference evidence="2 3" key="1">
    <citation type="submission" date="2024-08" db="EMBL/GenBank/DDBJ databases">
        <title>Gnathostoma spinigerum genome.</title>
        <authorList>
            <person name="Gonzalez-Bertolin B."/>
            <person name="Monzon S."/>
            <person name="Zaballos A."/>
            <person name="Jimenez P."/>
            <person name="Dekumyoy P."/>
            <person name="Varona S."/>
            <person name="Cuesta I."/>
            <person name="Sumanam S."/>
            <person name="Adisakwattana P."/>
            <person name="Gasser R.B."/>
            <person name="Hernandez-Gonzalez A."/>
            <person name="Young N.D."/>
            <person name="Perteguer M.J."/>
        </authorList>
    </citation>
    <scope>NUCLEOTIDE SEQUENCE [LARGE SCALE GENOMIC DNA]</scope>
    <source>
        <strain evidence="2">AL3</strain>
        <tissue evidence="2">Liver</tissue>
    </source>
</reference>
<gene>
    <name evidence="2" type="ORF">AB6A40_005826</name>
</gene>
<evidence type="ECO:0000256" key="1">
    <source>
        <dbReference type="SAM" id="MobiDB-lite"/>
    </source>
</evidence>
<dbReference type="EMBL" id="JBGFUD010003866">
    <property type="protein sequence ID" value="MFH4979117.1"/>
    <property type="molecule type" value="Genomic_DNA"/>
</dbReference>